<dbReference type="SUPFAM" id="SSF47384">
    <property type="entry name" value="Homodimeric domain of signal transducing histidine kinase"/>
    <property type="match status" value="1"/>
</dbReference>
<evidence type="ECO:0000313" key="10">
    <source>
        <dbReference type="EMBL" id="GAA6196249.1"/>
    </source>
</evidence>
<dbReference type="InterPro" id="IPR005467">
    <property type="entry name" value="His_kinase_dom"/>
</dbReference>
<gene>
    <name evidence="10" type="ORF">NBRC116598_16930</name>
</gene>
<dbReference type="PROSITE" id="PS50113">
    <property type="entry name" value="PAC"/>
    <property type="match status" value="1"/>
</dbReference>
<evidence type="ECO:0000259" key="8">
    <source>
        <dbReference type="PROSITE" id="PS50110"/>
    </source>
</evidence>
<feature type="domain" description="Histidine kinase" evidence="7">
    <location>
        <begin position="154"/>
        <end position="374"/>
    </location>
</feature>
<dbReference type="Gene3D" id="1.10.287.130">
    <property type="match status" value="1"/>
</dbReference>
<comment type="catalytic activity">
    <reaction evidence="1">
        <text>ATP + protein L-histidine = ADP + protein N-phospho-L-histidine.</text>
        <dbReference type="EC" id="2.7.13.3"/>
    </reaction>
</comment>
<dbReference type="SMART" id="SM00448">
    <property type="entry name" value="REC"/>
    <property type="match status" value="1"/>
</dbReference>
<proteinExistence type="predicted"/>
<dbReference type="Gene3D" id="3.30.565.10">
    <property type="entry name" value="Histidine kinase-like ATPase, C-terminal domain"/>
    <property type="match status" value="1"/>
</dbReference>
<dbReference type="InterPro" id="IPR011006">
    <property type="entry name" value="CheY-like_superfamily"/>
</dbReference>
<accession>A0ABQ0AK50</accession>
<organism evidence="10 11">
    <name type="scientific">Pseudophaeobacter arcticus</name>
    <dbReference type="NCBI Taxonomy" id="385492"/>
    <lineage>
        <taxon>Bacteria</taxon>
        <taxon>Pseudomonadati</taxon>
        <taxon>Pseudomonadota</taxon>
        <taxon>Alphaproteobacteria</taxon>
        <taxon>Rhodobacterales</taxon>
        <taxon>Paracoccaceae</taxon>
        <taxon>Pseudophaeobacter</taxon>
    </lineage>
</organism>
<keyword evidence="3 5" id="KW-0597">Phosphoprotein</keyword>
<protein>
    <recommendedName>
        <fullName evidence="2">histidine kinase</fullName>
        <ecNumber evidence="2">2.7.13.3</ecNumber>
    </recommendedName>
</protein>
<dbReference type="RefSeq" id="WP_353398880.1">
    <property type="nucleotide sequence ID" value="NZ_BAABWU010000005.1"/>
</dbReference>
<evidence type="ECO:0000256" key="2">
    <source>
        <dbReference type="ARBA" id="ARBA00012438"/>
    </source>
</evidence>
<dbReference type="Gene3D" id="3.30.450.20">
    <property type="entry name" value="PAS domain"/>
    <property type="match status" value="1"/>
</dbReference>
<evidence type="ECO:0000259" key="9">
    <source>
        <dbReference type="PROSITE" id="PS50113"/>
    </source>
</evidence>
<dbReference type="SUPFAM" id="SSF52172">
    <property type="entry name" value="CheY-like"/>
    <property type="match status" value="1"/>
</dbReference>
<dbReference type="InterPro" id="IPR004358">
    <property type="entry name" value="Sig_transdc_His_kin-like_C"/>
</dbReference>
<feature type="modified residue" description="4-aspartylphosphate" evidence="5">
    <location>
        <position position="466"/>
    </location>
</feature>
<dbReference type="InterPro" id="IPR003594">
    <property type="entry name" value="HATPase_dom"/>
</dbReference>
<dbReference type="CDD" id="cd17546">
    <property type="entry name" value="REC_hyHK_CKI1_RcsC-like"/>
    <property type="match status" value="1"/>
</dbReference>
<dbReference type="EMBL" id="BAABWU010000005">
    <property type="protein sequence ID" value="GAA6196249.1"/>
    <property type="molecule type" value="Genomic_DNA"/>
</dbReference>
<keyword evidence="4" id="KW-0902">Two-component regulatory system</keyword>
<dbReference type="Pfam" id="PF00072">
    <property type="entry name" value="Response_reg"/>
    <property type="match status" value="1"/>
</dbReference>
<dbReference type="InterPro" id="IPR036097">
    <property type="entry name" value="HisK_dim/P_sf"/>
</dbReference>
<dbReference type="EC" id="2.7.13.3" evidence="2"/>
<dbReference type="InterPro" id="IPR001789">
    <property type="entry name" value="Sig_transdc_resp-reg_receiver"/>
</dbReference>
<feature type="region of interest" description="Disordered" evidence="6">
    <location>
        <begin position="379"/>
        <end position="400"/>
    </location>
</feature>
<feature type="domain" description="Response regulatory" evidence="8">
    <location>
        <begin position="417"/>
        <end position="536"/>
    </location>
</feature>
<dbReference type="SUPFAM" id="SSF55874">
    <property type="entry name" value="ATPase domain of HSP90 chaperone/DNA topoisomerase II/histidine kinase"/>
    <property type="match status" value="1"/>
</dbReference>
<evidence type="ECO:0000256" key="1">
    <source>
        <dbReference type="ARBA" id="ARBA00000085"/>
    </source>
</evidence>
<evidence type="ECO:0000256" key="4">
    <source>
        <dbReference type="ARBA" id="ARBA00023012"/>
    </source>
</evidence>
<dbReference type="SMART" id="SM00388">
    <property type="entry name" value="HisKA"/>
    <property type="match status" value="1"/>
</dbReference>
<evidence type="ECO:0000256" key="3">
    <source>
        <dbReference type="ARBA" id="ARBA00022553"/>
    </source>
</evidence>
<comment type="caution">
    <text evidence="10">The sequence shown here is derived from an EMBL/GenBank/DDBJ whole genome shotgun (WGS) entry which is preliminary data.</text>
</comment>
<dbReference type="PROSITE" id="PS50109">
    <property type="entry name" value="HIS_KIN"/>
    <property type="match status" value="1"/>
</dbReference>
<evidence type="ECO:0000256" key="6">
    <source>
        <dbReference type="SAM" id="MobiDB-lite"/>
    </source>
</evidence>
<dbReference type="Pfam" id="PF08448">
    <property type="entry name" value="PAS_4"/>
    <property type="match status" value="1"/>
</dbReference>
<dbReference type="InterPro" id="IPR013656">
    <property type="entry name" value="PAS_4"/>
</dbReference>
<dbReference type="SMART" id="SM00387">
    <property type="entry name" value="HATPase_c"/>
    <property type="match status" value="1"/>
</dbReference>
<dbReference type="Pfam" id="PF02518">
    <property type="entry name" value="HATPase_c"/>
    <property type="match status" value="1"/>
</dbReference>
<dbReference type="InterPro" id="IPR003661">
    <property type="entry name" value="HisK_dim/P_dom"/>
</dbReference>
<dbReference type="PRINTS" id="PR00344">
    <property type="entry name" value="BCTRLSENSOR"/>
</dbReference>
<sequence length="536" mass="58032">MKRLQACDIYSLLDAVGMAVIVLEVGDDGIPRYVAMNKRSRAITKLSGDGWLGKTALEIFGGSTGERALEHHLEVVQSQQEATYEINLPSVHKTFYIRTTMTPVFDAAGKLTHLVGSSADVTSERERDAALELTKIAKEKAEEAGQAKERFLAEMSHEIRTPMNGILGLCELLKETKLDDEQSLFADTIFSSTTALLDMINEVLDFAQIKAKKVSLNAQPFSLRDLIEEIRVLLSAKTSYKGLGFLVDYPDTLPSTFIGDASKIRQILLNLIGNAIKFTDQGHISLRIDYDLSASMGPLRFAVSDTGCGIEESKLASIFSAFEQAKGTPKAQAEGTGLGLAISQALLERMGGEIAVKSAPGQGSCFTVWLDLAPEADGTKAAEAGKQGAPQNQLGGGPASAVAVSETETLERLRRMKILVAEDNKTNQLVVEKMLQKFGAKARFAENGAVAYETYVAAEFDLILMDLSMPVMGGLEAARRIRQHETDTGRANCKIVALTANAQKSDVKACYEAGMDGFLTKPFRKSELLAYLSALD</sequence>
<dbReference type="Proteomes" id="UP001441944">
    <property type="component" value="Unassembled WGS sequence"/>
</dbReference>
<dbReference type="InterPro" id="IPR036890">
    <property type="entry name" value="HATPase_C_sf"/>
</dbReference>
<dbReference type="CDD" id="cd16922">
    <property type="entry name" value="HATPase_EvgS-ArcB-TorS-like"/>
    <property type="match status" value="1"/>
</dbReference>
<dbReference type="PROSITE" id="PS50110">
    <property type="entry name" value="RESPONSE_REGULATORY"/>
    <property type="match status" value="1"/>
</dbReference>
<dbReference type="Gene3D" id="3.40.50.2300">
    <property type="match status" value="1"/>
</dbReference>
<keyword evidence="11" id="KW-1185">Reference proteome</keyword>
<dbReference type="PANTHER" id="PTHR45339">
    <property type="entry name" value="HYBRID SIGNAL TRANSDUCTION HISTIDINE KINASE J"/>
    <property type="match status" value="1"/>
</dbReference>
<dbReference type="InterPro" id="IPR035965">
    <property type="entry name" value="PAS-like_dom_sf"/>
</dbReference>
<dbReference type="SUPFAM" id="SSF55785">
    <property type="entry name" value="PYP-like sensor domain (PAS domain)"/>
    <property type="match status" value="1"/>
</dbReference>
<name>A0ABQ0AK50_9RHOB</name>
<evidence type="ECO:0000313" key="11">
    <source>
        <dbReference type="Proteomes" id="UP001441944"/>
    </source>
</evidence>
<reference evidence="10 11" key="1">
    <citation type="submission" date="2024-04" db="EMBL/GenBank/DDBJ databases">
        <title>Draft genome sequence of Pseudophaeobacter arcticus NBRC 116598.</title>
        <authorList>
            <person name="Miyakawa T."/>
            <person name="Kusuya Y."/>
            <person name="Miura T."/>
        </authorList>
    </citation>
    <scope>NUCLEOTIDE SEQUENCE [LARGE SCALE GENOMIC DNA]</scope>
    <source>
        <strain evidence="10 11">SU-CL00105</strain>
    </source>
</reference>
<dbReference type="Pfam" id="PF00512">
    <property type="entry name" value="HisKA"/>
    <property type="match status" value="1"/>
</dbReference>
<feature type="domain" description="PAC" evidence="9">
    <location>
        <begin position="80"/>
        <end position="133"/>
    </location>
</feature>
<dbReference type="CDD" id="cd00082">
    <property type="entry name" value="HisKA"/>
    <property type="match status" value="1"/>
</dbReference>
<dbReference type="InterPro" id="IPR000700">
    <property type="entry name" value="PAS-assoc_C"/>
</dbReference>
<evidence type="ECO:0000256" key="5">
    <source>
        <dbReference type="PROSITE-ProRule" id="PRU00169"/>
    </source>
</evidence>
<dbReference type="PANTHER" id="PTHR45339:SF1">
    <property type="entry name" value="HYBRID SIGNAL TRANSDUCTION HISTIDINE KINASE J"/>
    <property type="match status" value="1"/>
</dbReference>
<evidence type="ECO:0000259" key="7">
    <source>
        <dbReference type="PROSITE" id="PS50109"/>
    </source>
</evidence>